<feature type="transmembrane region" description="Helical" evidence="1">
    <location>
        <begin position="856"/>
        <end position="877"/>
    </location>
</feature>
<dbReference type="OrthoDB" id="5027419at2"/>
<dbReference type="KEGG" id="mprt:ET475_13215"/>
<proteinExistence type="predicted"/>
<name>A0A4V0YDI7_9MICO</name>
<protein>
    <submittedName>
        <fullName evidence="2">DUF2207 domain-containing protein</fullName>
    </submittedName>
</protein>
<feature type="transmembrane region" description="Helical" evidence="1">
    <location>
        <begin position="54"/>
        <end position="73"/>
    </location>
</feature>
<keyword evidence="1" id="KW-0472">Membrane</keyword>
<accession>A0A4V0YDI7</accession>
<dbReference type="RefSeq" id="WP_129391111.1">
    <property type="nucleotide sequence ID" value="NZ_CP035494.1"/>
</dbReference>
<evidence type="ECO:0000313" key="3">
    <source>
        <dbReference type="Proteomes" id="UP000293995"/>
    </source>
</evidence>
<keyword evidence="1" id="KW-0812">Transmembrane</keyword>
<sequence>MSDDAGKPGQAPPDAIRIERRRPTPLYRWLSKVLLRVEGWVRSHGSTNMRWTMGFGWALIIGIGALLLFGPVLNKPLGFDDIMGSARHAVDTWIARSFNAEYTLARDADGTLRVDVTERITAFFPDDVDESGLTRVIPSEYESHDLHPTLVSATLDGATATVTTDAAATRTTFGIDGGSRLRGDHDVVLRYTLRDLAYPAVNESTGRQEDLLEWNVFGPEFPHGVAASQLTVTVPRDLVDDYSRQPRGGIEWLLAGDSSQLHPDSETADAVTYRVANDQNMPPYTTFWFRMPFQAGTFTMPAPPFLYWVQLIGPFLPLLLLAVTLLFSLAARAVAWGDARGRAWYVYREEPPDGVSAPLSARLWRAVLVSPLVDALHTYRSSPSPATRRALIRSANRTGRLGNLLLAGTHYLQASAWREQFRRRYRRVPRGFVRDSFIGAALAWTVLQWGLVRQLSYQLPLSVYWWPVAIVAVTTILAVAILTITLSARPLTRTGALVKEQLLGMRLYVRQTSADERTTLRDPLLPFTVLFAPARRAGRLVRELIAREGLKAKEAAFDPDFVTTGRLAVRTVGVLAVMAAIAVAIWVPASTRLPDDDIIYQDELPGSYGFFVTDFSSEATLTTATGGRVNLEVQEDLTGTVTDGHRDVPQVLRQWHDVVDGHRMGLTVTSVTVDDAPVPFTLTRAQDQALLQTKMPDEWPGDHHVVITYTIDDPVAQVWQDGTWRQQLRWTALNPGWSSAWRGVDVAPERVTVGLTVPADLVKVEIGETGWLGGQGWPDPGVRDFGDATTATGGIHYHEEFTPDEYDLWPYIDTDDGSFSSADDPLGAQFQFAAGTFAAGARAPFIADAVVRAVPVALPVLFGMLALVAAVVAIWPRRGGKRSPIVRDAARWLAPGGTLAAIILFVWATLDLEGGEPAFLIPAGAAVLSLVATIWAIIATRSRKKPARTAHPGSR</sequence>
<evidence type="ECO:0000256" key="1">
    <source>
        <dbReference type="SAM" id="Phobius"/>
    </source>
</evidence>
<feature type="transmembrane region" description="Helical" evidence="1">
    <location>
        <begin position="889"/>
        <end position="907"/>
    </location>
</feature>
<feature type="transmembrane region" description="Helical" evidence="1">
    <location>
        <begin position="464"/>
        <end position="486"/>
    </location>
</feature>
<keyword evidence="1" id="KW-1133">Transmembrane helix</keyword>
<feature type="transmembrane region" description="Helical" evidence="1">
    <location>
        <begin position="315"/>
        <end position="335"/>
    </location>
</feature>
<feature type="transmembrane region" description="Helical" evidence="1">
    <location>
        <begin position="432"/>
        <end position="452"/>
    </location>
</feature>
<dbReference type="Proteomes" id="UP000293995">
    <property type="component" value="Chromosome"/>
</dbReference>
<evidence type="ECO:0000313" key="2">
    <source>
        <dbReference type="EMBL" id="QAY60851.1"/>
    </source>
</evidence>
<feature type="transmembrane region" description="Helical" evidence="1">
    <location>
        <begin position="567"/>
        <end position="587"/>
    </location>
</feature>
<reference evidence="2 3" key="1">
    <citation type="submission" date="2019-01" db="EMBL/GenBank/DDBJ databases">
        <title>Genome sequencing of strain DFW100M-13.</title>
        <authorList>
            <person name="Heo J."/>
            <person name="Kim S.-J."/>
            <person name="Kim J.-S."/>
            <person name="Hong S.-B."/>
            <person name="Kwon S.-W."/>
        </authorList>
    </citation>
    <scope>NUCLEOTIDE SEQUENCE [LARGE SCALE GENOMIC DNA]</scope>
    <source>
        <strain evidence="2 3">DFW100M-13</strain>
    </source>
</reference>
<feature type="transmembrane region" description="Helical" evidence="1">
    <location>
        <begin position="919"/>
        <end position="938"/>
    </location>
</feature>
<dbReference type="EMBL" id="CP035494">
    <property type="protein sequence ID" value="QAY60851.1"/>
    <property type="molecule type" value="Genomic_DNA"/>
</dbReference>
<organism evidence="2 3">
    <name type="scientific">Microbacterium protaetiae</name>
    <dbReference type="NCBI Taxonomy" id="2509458"/>
    <lineage>
        <taxon>Bacteria</taxon>
        <taxon>Bacillati</taxon>
        <taxon>Actinomycetota</taxon>
        <taxon>Actinomycetes</taxon>
        <taxon>Micrococcales</taxon>
        <taxon>Microbacteriaceae</taxon>
        <taxon>Microbacterium</taxon>
    </lineage>
</organism>
<dbReference type="AlphaFoldDB" id="A0A4V0YDI7"/>
<keyword evidence="3" id="KW-1185">Reference proteome</keyword>
<gene>
    <name evidence="2" type="ORF">ET475_13215</name>
</gene>